<sequence>MGPSAGVSAETVGTTHIRVFDQIPDEVMGYVDVASRRRPNVGGGERGCRRVIAGDRNRQGEGKAVTREATECEELRNETTILGVGALALAVDRPEQRKDVAGRGGEFGSNGRLCCSGQSPVQEGCRFIHLNDVPVERRAREAEERSVSRRATGADQACLPAHNLAVRFEFADKYPPAVHRLRRGIPSVNHERLPTVGPKWKRALHGASSGQGHRRSHRAVALGRGPDKGRKASMCKLRAAPHGHWSWRISRGRGLRLSAWQERVIQERQIQRQQRASDRRSGLRQTWEWGKPEGRGEGGGGRVWREGGRSRDDHYQGVEASSDEGRSDNDGGD</sequence>
<feature type="region of interest" description="Disordered" evidence="1">
    <location>
        <begin position="203"/>
        <end position="231"/>
    </location>
</feature>
<gene>
    <name evidence="2" type="ORF">BDK51DRAFT_30284</name>
</gene>
<dbReference type="Proteomes" id="UP000269721">
    <property type="component" value="Unassembled WGS sequence"/>
</dbReference>
<accession>A0A4P9WLC2</accession>
<protein>
    <submittedName>
        <fullName evidence="2">Uncharacterized protein</fullName>
    </submittedName>
</protein>
<proteinExistence type="predicted"/>
<reference evidence="3" key="1">
    <citation type="journal article" date="2018" name="Nat. Microbiol.">
        <title>Leveraging single-cell genomics to expand the fungal tree of life.</title>
        <authorList>
            <person name="Ahrendt S.R."/>
            <person name="Quandt C.A."/>
            <person name="Ciobanu D."/>
            <person name="Clum A."/>
            <person name="Salamov A."/>
            <person name="Andreopoulos B."/>
            <person name="Cheng J.F."/>
            <person name="Woyke T."/>
            <person name="Pelin A."/>
            <person name="Henrissat B."/>
            <person name="Reynolds N.K."/>
            <person name="Benny G.L."/>
            <person name="Smith M.E."/>
            <person name="James T.Y."/>
            <person name="Grigoriev I.V."/>
        </authorList>
    </citation>
    <scope>NUCLEOTIDE SEQUENCE [LARGE SCALE GENOMIC DNA]</scope>
</reference>
<feature type="compositionally biased region" description="Basic and acidic residues" evidence="1">
    <location>
        <begin position="323"/>
        <end position="333"/>
    </location>
</feature>
<organism evidence="2 3">
    <name type="scientific">Blyttiomyces helicus</name>
    <dbReference type="NCBI Taxonomy" id="388810"/>
    <lineage>
        <taxon>Eukaryota</taxon>
        <taxon>Fungi</taxon>
        <taxon>Fungi incertae sedis</taxon>
        <taxon>Chytridiomycota</taxon>
        <taxon>Chytridiomycota incertae sedis</taxon>
        <taxon>Chytridiomycetes</taxon>
        <taxon>Chytridiomycetes incertae sedis</taxon>
        <taxon>Blyttiomyces</taxon>
    </lineage>
</organism>
<evidence type="ECO:0000313" key="2">
    <source>
        <dbReference type="EMBL" id="RKO93212.1"/>
    </source>
</evidence>
<feature type="compositionally biased region" description="Basic and acidic residues" evidence="1">
    <location>
        <begin position="268"/>
        <end position="281"/>
    </location>
</feature>
<feature type="region of interest" description="Disordered" evidence="1">
    <location>
        <begin position="268"/>
        <end position="333"/>
    </location>
</feature>
<dbReference type="AlphaFoldDB" id="A0A4P9WLC2"/>
<keyword evidence="3" id="KW-1185">Reference proteome</keyword>
<evidence type="ECO:0000256" key="1">
    <source>
        <dbReference type="SAM" id="MobiDB-lite"/>
    </source>
</evidence>
<feature type="compositionally biased region" description="Basic and acidic residues" evidence="1">
    <location>
        <begin position="303"/>
        <end position="316"/>
    </location>
</feature>
<name>A0A4P9WLC2_9FUNG</name>
<evidence type="ECO:0000313" key="3">
    <source>
        <dbReference type="Proteomes" id="UP000269721"/>
    </source>
</evidence>
<dbReference type="EMBL" id="KZ994330">
    <property type="protein sequence ID" value="RKO93212.1"/>
    <property type="molecule type" value="Genomic_DNA"/>
</dbReference>